<dbReference type="AlphaFoldDB" id="A0AAV1SQY5"/>
<proteinExistence type="predicted"/>
<reference evidence="1 2" key="1">
    <citation type="submission" date="2024-01" db="EMBL/GenBank/DDBJ databases">
        <authorList>
            <person name="Waweru B."/>
        </authorList>
    </citation>
    <scope>NUCLEOTIDE SEQUENCE [LARGE SCALE GENOMIC DNA]</scope>
</reference>
<organism evidence="1 2">
    <name type="scientific">Dovyalis caffra</name>
    <dbReference type="NCBI Taxonomy" id="77055"/>
    <lineage>
        <taxon>Eukaryota</taxon>
        <taxon>Viridiplantae</taxon>
        <taxon>Streptophyta</taxon>
        <taxon>Embryophyta</taxon>
        <taxon>Tracheophyta</taxon>
        <taxon>Spermatophyta</taxon>
        <taxon>Magnoliopsida</taxon>
        <taxon>eudicotyledons</taxon>
        <taxon>Gunneridae</taxon>
        <taxon>Pentapetalae</taxon>
        <taxon>rosids</taxon>
        <taxon>fabids</taxon>
        <taxon>Malpighiales</taxon>
        <taxon>Salicaceae</taxon>
        <taxon>Flacourtieae</taxon>
        <taxon>Dovyalis</taxon>
    </lineage>
</organism>
<protein>
    <submittedName>
        <fullName evidence="1">Uncharacterized protein</fullName>
    </submittedName>
</protein>
<evidence type="ECO:0000313" key="2">
    <source>
        <dbReference type="Proteomes" id="UP001314170"/>
    </source>
</evidence>
<keyword evidence="2" id="KW-1185">Reference proteome</keyword>
<accession>A0AAV1SQY5</accession>
<gene>
    <name evidence="1" type="ORF">DCAF_LOCUS25803</name>
</gene>
<evidence type="ECO:0000313" key="1">
    <source>
        <dbReference type="EMBL" id="CAK7355543.1"/>
    </source>
</evidence>
<comment type="caution">
    <text evidence="1">The sequence shown here is derived from an EMBL/GenBank/DDBJ whole genome shotgun (WGS) entry which is preliminary data.</text>
</comment>
<dbReference type="Proteomes" id="UP001314170">
    <property type="component" value="Unassembled WGS sequence"/>
</dbReference>
<dbReference type="EMBL" id="CAWUPB010001195">
    <property type="protein sequence ID" value="CAK7355543.1"/>
    <property type="molecule type" value="Genomic_DNA"/>
</dbReference>
<sequence>MITYATETYMFQALYNSKFVLDLFCKEVCLWIVTDGARDRFCWLEIHGLHLVAWTVKCLTRIVSPLRSMVEGETEIEDDDVVATVGYDEAVDVEYKQDDIGLIISECAGLLKQAFVVDTNSNLNWLNDSIRFPELITAIQCNKTPQQAKFLEVCSLGESLDGLDPVCNGARLEPTRLLDSSCDGPTIVDHYYSSSILPRRVQTDVTHKDKVALFSSHIQCCPGFFLNRKYRRVKTLNLRDSSVDSDGKCSVESMDSCILNVNTRLLHSKFQNINVQEADSLDSPLNSNKVRTETVLVLSEGRSGGTIVTWNE</sequence>
<name>A0AAV1SQY5_9ROSI</name>